<evidence type="ECO:0000313" key="5">
    <source>
        <dbReference type="EnsemblProtists" id="EKX48278"/>
    </source>
</evidence>
<evidence type="ECO:0000313" key="6">
    <source>
        <dbReference type="Proteomes" id="UP000011087"/>
    </source>
</evidence>
<protein>
    <recommendedName>
        <fullName evidence="3">Phospholipase/carboxylesterase/thioesterase domain-containing protein</fullName>
    </recommendedName>
</protein>
<evidence type="ECO:0000313" key="4">
    <source>
        <dbReference type="EMBL" id="EKX48278.1"/>
    </source>
</evidence>
<dbReference type="SUPFAM" id="SSF53474">
    <property type="entry name" value="alpha/beta-Hydrolases"/>
    <property type="match status" value="1"/>
</dbReference>
<dbReference type="AlphaFoldDB" id="L1JIE5"/>
<name>L1JIE5_GUITC</name>
<evidence type="ECO:0000259" key="3">
    <source>
        <dbReference type="Pfam" id="PF02230"/>
    </source>
</evidence>
<dbReference type="KEGG" id="gtt:GUITHDRAFT_43323"/>
<dbReference type="EnsemblProtists" id="EKX48278">
    <property type="protein sequence ID" value="EKX48278"/>
    <property type="gene ID" value="GUITHDRAFT_43323"/>
</dbReference>
<dbReference type="PANTHER" id="PTHR10655">
    <property type="entry name" value="LYSOPHOSPHOLIPASE-RELATED"/>
    <property type="match status" value="1"/>
</dbReference>
<dbReference type="GO" id="GO:0005737">
    <property type="term" value="C:cytoplasm"/>
    <property type="evidence" value="ECO:0007669"/>
    <property type="project" value="TreeGrafter"/>
</dbReference>
<keyword evidence="2" id="KW-0378">Hydrolase</keyword>
<dbReference type="PaxDb" id="55529-EKX48278"/>
<organism evidence="4">
    <name type="scientific">Guillardia theta (strain CCMP2712)</name>
    <name type="common">Cryptophyte</name>
    <dbReference type="NCBI Taxonomy" id="905079"/>
    <lineage>
        <taxon>Eukaryota</taxon>
        <taxon>Cryptophyceae</taxon>
        <taxon>Pyrenomonadales</taxon>
        <taxon>Geminigeraceae</taxon>
        <taxon>Guillardia</taxon>
    </lineage>
</organism>
<comment type="similarity">
    <text evidence="1">Belongs to the AB hydrolase superfamily. AB hydrolase 2 family.</text>
</comment>
<dbReference type="EMBL" id="JH992986">
    <property type="protein sequence ID" value="EKX48278.1"/>
    <property type="molecule type" value="Genomic_DNA"/>
</dbReference>
<dbReference type="RefSeq" id="XP_005835258.1">
    <property type="nucleotide sequence ID" value="XM_005835201.1"/>
</dbReference>
<reference evidence="5" key="3">
    <citation type="submission" date="2016-03" db="UniProtKB">
        <authorList>
            <consortium name="EnsemblProtists"/>
        </authorList>
    </citation>
    <scope>IDENTIFICATION</scope>
</reference>
<dbReference type="InterPro" id="IPR003140">
    <property type="entry name" value="PLipase/COase/thioEstase"/>
</dbReference>
<dbReference type="Gene3D" id="3.40.50.1820">
    <property type="entry name" value="alpha/beta hydrolase"/>
    <property type="match status" value="1"/>
</dbReference>
<keyword evidence="6" id="KW-1185">Reference proteome</keyword>
<dbReference type="OrthoDB" id="2418081at2759"/>
<sequence>TVKVIWLHGLAGSGQEWMNLPDALHVPWVKFVFPTAAEDSLDLWDEKHVTSWFDISLASYKIHCNAINALPNVLDLIQKEIQAGIPPERIVVGGFSQGAAIALSAALTSNHKLGGVIQLSPWQLPSISRLSPHWREEEVQDGKLPLLFCHGSDDEVVLPSFARQMIANSVFSDFTQVSEHEYQGLGHGLCSDELQAVRSFLVH</sequence>
<accession>L1JIE5</accession>
<feature type="domain" description="Phospholipase/carboxylesterase/thioesterase" evidence="3">
    <location>
        <begin position="4"/>
        <end position="201"/>
    </location>
</feature>
<evidence type="ECO:0000256" key="2">
    <source>
        <dbReference type="ARBA" id="ARBA00022801"/>
    </source>
</evidence>
<evidence type="ECO:0000256" key="1">
    <source>
        <dbReference type="ARBA" id="ARBA00006499"/>
    </source>
</evidence>
<feature type="non-terminal residue" evidence="4">
    <location>
        <position position="1"/>
    </location>
</feature>
<dbReference type="InterPro" id="IPR050565">
    <property type="entry name" value="LYPA1-2/EST-like"/>
</dbReference>
<dbReference type="GO" id="GO:0008474">
    <property type="term" value="F:palmitoyl-(protein) hydrolase activity"/>
    <property type="evidence" value="ECO:0007669"/>
    <property type="project" value="TreeGrafter"/>
</dbReference>
<dbReference type="HOGENOM" id="CLU_049413_3_5_1"/>
<proteinExistence type="inferred from homology"/>
<dbReference type="OMA" id="LEYPHIK"/>
<dbReference type="PANTHER" id="PTHR10655:SF17">
    <property type="entry name" value="LYSOPHOSPHOLIPASE-LIKE PROTEIN 1"/>
    <property type="match status" value="1"/>
</dbReference>
<gene>
    <name evidence="4" type="ORF">GUITHDRAFT_43323</name>
</gene>
<dbReference type="STRING" id="905079.L1JIE5"/>
<reference evidence="6" key="2">
    <citation type="submission" date="2012-11" db="EMBL/GenBank/DDBJ databases">
        <authorList>
            <person name="Kuo A."/>
            <person name="Curtis B.A."/>
            <person name="Tanifuji G."/>
            <person name="Burki F."/>
            <person name="Gruber A."/>
            <person name="Irimia M."/>
            <person name="Maruyama S."/>
            <person name="Arias M.C."/>
            <person name="Ball S.G."/>
            <person name="Gile G.H."/>
            <person name="Hirakawa Y."/>
            <person name="Hopkins J.F."/>
            <person name="Rensing S.A."/>
            <person name="Schmutz J."/>
            <person name="Symeonidi A."/>
            <person name="Elias M."/>
            <person name="Eveleigh R.J."/>
            <person name="Herman E.K."/>
            <person name="Klute M.J."/>
            <person name="Nakayama T."/>
            <person name="Obornik M."/>
            <person name="Reyes-Prieto A."/>
            <person name="Armbrust E.V."/>
            <person name="Aves S.J."/>
            <person name="Beiko R.G."/>
            <person name="Coutinho P."/>
            <person name="Dacks J.B."/>
            <person name="Durnford D.G."/>
            <person name="Fast N.M."/>
            <person name="Green B.R."/>
            <person name="Grisdale C."/>
            <person name="Hempe F."/>
            <person name="Henrissat B."/>
            <person name="Hoppner M.P."/>
            <person name="Ishida K.-I."/>
            <person name="Kim E."/>
            <person name="Koreny L."/>
            <person name="Kroth P.G."/>
            <person name="Liu Y."/>
            <person name="Malik S.-B."/>
            <person name="Maier U.G."/>
            <person name="McRose D."/>
            <person name="Mock T."/>
            <person name="Neilson J.A."/>
            <person name="Onodera N.T."/>
            <person name="Poole A.M."/>
            <person name="Pritham E.J."/>
            <person name="Richards T.A."/>
            <person name="Rocap G."/>
            <person name="Roy S.W."/>
            <person name="Sarai C."/>
            <person name="Schaack S."/>
            <person name="Shirato S."/>
            <person name="Slamovits C.H."/>
            <person name="Spencer D.F."/>
            <person name="Suzuki S."/>
            <person name="Worden A.Z."/>
            <person name="Zauner S."/>
            <person name="Barry K."/>
            <person name="Bell C."/>
            <person name="Bharti A.K."/>
            <person name="Crow J.A."/>
            <person name="Grimwood J."/>
            <person name="Kramer R."/>
            <person name="Lindquist E."/>
            <person name="Lucas S."/>
            <person name="Salamov A."/>
            <person name="McFadden G.I."/>
            <person name="Lane C.E."/>
            <person name="Keeling P.J."/>
            <person name="Gray M.W."/>
            <person name="Grigoriev I.V."/>
            <person name="Archibald J.M."/>
        </authorList>
    </citation>
    <scope>NUCLEOTIDE SEQUENCE</scope>
    <source>
        <strain evidence="6">CCMP2712</strain>
    </source>
</reference>
<feature type="non-terminal residue" evidence="4">
    <location>
        <position position="203"/>
    </location>
</feature>
<reference evidence="4 6" key="1">
    <citation type="journal article" date="2012" name="Nature">
        <title>Algal genomes reveal evolutionary mosaicism and the fate of nucleomorphs.</title>
        <authorList>
            <consortium name="DOE Joint Genome Institute"/>
            <person name="Curtis B.A."/>
            <person name="Tanifuji G."/>
            <person name="Burki F."/>
            <person name="Gruber A."/>
            <person name="Irimia M."/>
            <person name="Maruyama S."/>
            <person name="Arias M.C."/>
            <person name="Ball S.G."/>
            <person name="Gile G.H."/>
            <person name="Hirakawa Y."/>
            <person name="Hopkins J.F."/>
            <person name="Kuo A."/>
            <person name="Rensing S.A."/>
            <person name="Schmutz J."/>
            <person name="Symeonidi A."/>
            <person name="Elias M."/>
            <person name="Eveleigh R.J."/>
            <person name="Herman E.K."/>
            <person name="Klute M.J."/>
            <person name="Nakayama T."/>
            <person name="Obornik M."/>
            <person name="Reyes-Prieto A."/>
            <person name="Armbrust E.V."/>
            <person name="Aves S.J."/>
            <person name="Beiko R.G."/>
            <person name="Coutinho P."/>
            <person name="Dacks J.B."/>
            <person name="Durnford D.G."/>
            <person name="Fast N.M."/>
            <person name="Green B.R."/>
            <person name="Grisdale C.J."/>
            <person name="Hempel F."/>
            <person name="Henrissat B."/>
            <person name="Hoppner M.P."/>
            <person name="Ishida K."/>
            <person name="Kim E."/>
            <person name="Koreny L."/>
            <person name="Kroth P.G."/>
            <person name="Liu Y."/>
            <person name="Malik S.B."/>
            <person name="Maier U.G."/>
            <person name="McRose D."/>
            <person name="Mock T."/>
            <person name="Neilson J.A."/>
            <person name="Onodera N.T."/>
            <person name="Poole A.M."/>
            <person name="Pritham E.J."/>
            <person name="Richards T.A."/>
            <person name="Rocap G."/>
            <person name="Roy S.W."/>
            <person name="Sarai C."/>
            <person name="Schaack S."/>
            <person name="Shirato S."/>
            <person name="Slamovits C.H."/>
            <person name="Spencer D.F."/>
            <person name="Suzuki S."/>
            <person name="Worden A.Z."/>
            <person name="Zauner S."/>
            <person name="Barry K."/>
            <person name="Bell C."/>
            <person name="Bharti A.K."/>
            <person name="Crow J.A."/>
            <person name="Grimwood J."/>
            <person name="Kramer R."/>
            <person name="Lindquist E."/>
            <person name="Lucas S."/>
            <person name="Salamov A."/>
            <person name="McFadden G.I."/>
            <person name="Lane C.E."/>
            <person name="Keeling P.J."/>
            <person name="Gray M.W."/>
            <person name="Grigoriev I.V."/>
            <person name="Archibald J.M."/>
        </authorList>
    </citation>
    <scope>NUCLEOTIDE SEQUENCE</scope>
    <source>
        <strain evidence="4 6">CCMP2712</strain>
    </source>
</reference>
<dbReference type="Proteomes" id="UP000011087">
    <property type="component" value="Unassembled WGS sequence"/>
</dbReference>
<dbReference type="Pfam" id="PF02230">
    <property type="entry name" value="Abhydrolase_2"/>
    <property type="match status" value="1"/>
</dbReference>
<dbReference type="GO" id="GO:0052689">
    <property type="term" value="F:carboxylic ester hydrolase activity"/>
    <property type="evidence" value="ECO:0007669"/>
    <property type="project" value="TreeGrafter"/>
</dbReference>
<dbReference type="InterPro" id="IPR029058">
    <property type="entry name" value="AB_hydrolase_fold"/>
</dbReference>
<dbReference type="GeneID" id="17304888"/>
<dbReference type="eggNOG" id="KOG2112">
    <property type="taxonomic scope" value="Eukaryota"/>
</dbReference>